<evidence type="ECO:0000313" key="3">
    <source>
        <dbReference type="Proteomes" id="UP000053237"/>
    </source>
</evidence>
<dbReference type="Proteomes" id="UP000053237">
    <property type="component" value="Unassembled WGS sequence"/>
</dbReference>
<feature type="compositionally biased region" description="Basic and acidic residues" evidence="1">
    <location>
        <begin position="18"/>
        <end position="47"/>
    </location>
</feature>
<protein>
    <submittedName>
        <fullName evidence="2">Uncharacterized protein</fullName>
    </submittedName>
</protein>
<sequence>MNTTGHEHQHTTGSTTPHKKEGMMDKIHDKAHDLKEKIMPSKHHEAGHTTTHGTGHTTTGHGVTSSHDTTGHTGHGMTSGHNTMGHTSRAHRSSSSSSSSSSEGDYYHSPTRGRVKKPGLAEKVKNKVHRTKDKMTGKTHHEGGMAHPQTHPSKLHGDKLHPTHHEGHVAENHAYSTDIRP</sequence>
<proteinExistence type="predicted"/>
<evidence type="ECO:0000256" key="1">
    <source>
        <dbReference type="SAM" id="MobiDB-lite"/>
    </source>
</evidence>
<evidence type="ECO:0000313" key="2">
    <source>
        <dbReference type="EMBL" id="CCI10873.1"/>
    </source>
</evidence>
<organism evidence="2 3">
    <name type="scientific">Albugo candida</name>
    <dbReference type="NCBI Taxonomy" id="65357"/>
    <lineage>
        <taxon>Eukaryota</taxon>
        <taxon>Sar</taxon>
        <taxon>Stramenopiles</taxon>
        <taxon>Oomycota</taxon>
        <taxon>Peronosporomycetes</taxon>
        <taxon>Albuginales</taxon>
        <taxon>Albuginaceae</taxon>
        <taxon>Albugo</taxon>
    </lineage>
</organism>
<feature type="compositionally biased region" description="Basic and acidic residues" evidence="1">
    <location>
        <begin position="133"/>
        <end position="144"/>
    </location>
</feature>
<dbReference type="EMBL" id="CAIX01000433">
    <property type="protein sequence ID" value="CCI10873.1"/>
    <property type="molecule type" value="Genomic_DNA"/>
</dbReference>
<reference evidence="2 3" key="1">
    <citation type="submission" date="2012-05" db="EMBL/GenBank/DDBJ databases">
        <title>Recombination and specialization in a pathogen metapopulation.</title>
        <authorList>
            <person name="Gardiner A."/>
            <person name="Kemen E."/>
            <person name="Schultz-Larsen T."/>
            <person name="MacLean D."/>
            <person name="Van Oosterhout C."/>
            <person name="Jones J.D.G."/>
        </authorList>
    </citation>
    <scope>NUCLEOTIDE SEQUENCE [LARGE SCALE GENOMIC DNA]</scope>
    <source>
        <strain evidence="2 3">Ac Nc2</strain>
    </source>
</reference>
<dbReference type="InParanoid" id="A0A024FUP6"/>
<accession>A0A024FUP6</accession>
<feature type="region of interest" description="Disordered" evidence="1">
    <location>
        <begin position="1"/>
        <end position="181"/>
    </location>
</feature>
<dbReference type="AlphaFoldDB" id="A0A024FUP6"/>
<comment type="caution">
    <text evidence="2">The sequence shown here is derived from an EMBL/GenBank/DDBJ whole genome shotgun (WGS) entry which is preliminary data.</text>
</comment>
<feature type="compositionally biased region" description="Low complexity" evidence="1">
    <location>
        <begin position="48"/>
        <end position="102"/>
    </location>
</feature>
<keyword evidence="3" id="KW-1185">Reference proteome</keyword>
<name>A0A024FUP6_9STRA</name>
<gene>
    <name evidence="2" type="ORF">BN9_118690</name>
</gene>
<feature type="compositionally biased region" description="Basic and acidic residues" evidence="1">
    <location>
        <begin position="155"/>
        <end position="171"/>
    </location>
</feature>
<feature type="compositionally biased region" description="Basic and acidic residues" evidence="1">
    <location>
        <begin position="1"/>
        <end position="10"/>
    </location>
</feature>